<feature type="compositionally biased region" description="Basic and acidic residues" evidence="1">
    <location>
        <begin position="169"/>
        <end position="180"/>
    </location>
</feature>
<organism evidence="2 3">
    <name type="scientific">Lasiosphaeria miniovina</name>
    <dbReference type="NCBI Taxonomy" id="1954250"/>
    <lineage>
        <taxon>Eukaryota</taxon>
        <taxon>Fungi</taxon>
        <taxon>Dikarya</taxon>
        <taxon>Ascomycota</taxon>
        <taxon>Pezizomycotina</taxon>
        <taxon>Sordariomycetes</taxon>
        <taxon>Sordariomycetidae</taxon>
        <taxon>Sordariales</taxon>
        <taxon>Lasiosphaeriaceae</taxon>
        <taxon>Lasiosphaeria</taxon>
    </lineage>
</organism>
<evidence type="ECO:0000313" key="3">
    <source>
        <dbReference type="Proteomes" id="UP001172101"/>
    </source>
</evidence>
<comment type="caution">
    <text evidence="2">The sequence shown here is derived from an EMBL/GenBank/DDBJ whole genome shotgun (WGS) entry which is preliminary data.</text>
</comment>
<proteinExistence type="predicted"/>
<feature type="region of interest" description="Disordered" evidence="1">
    <location>
        <begin position="134"/>
        <end position="180"/>
    </location>
</feature>
<evidence type="ECO:0000313" key="2">
    <source>
        <dbReference type="EMBL" id="KAK0728325.1"/>
    </source>
</evidence>
<dbReference type="AlphaFoldDB" id="A0AA40B607"/>
<feature type="region of interest" description="Disordered" evidence="1">
    <location>
        <begin position="41"/>
        <end position="62"/>
    </location>
</feature>
<name>A0AA40B607_9PEZI</name>
<accession>A0AA40B607</accession>
<dbReference type="Proteomes" id="UP001172101">
    <property type="component" value="Unassembled WGS sequence"/>
</dbReference>
<dbReference type="EMBL" id="JAUIRO010000002">
    <property type="protein sequence ID" value="KAK0728325.1"/>
    <property type="molecule type" value="Genomic_DNA"/>
</dbReference>
<evidence type="ECO:0000256" key="1">
    <source>
        <dbReference type="SAM" id="MobiDB-lite"/>
    </source>
</evidence>
<feature type="compositionally biased region" description="Basic residues" evidence="1">
    <location>
        <begin position="140"/>
        <end position="155"/>
    </location>
</feature>
<reference evidence="2" key="1">
    <citation type="submission" date="2023-06" db="EMBL/GenBank/DDBJ databases">
        <title>Genome-scale phylogeny and comparative genomics of the fungal order Sordariales.</title>
        <authorList>
            <consortium name="Lawrence Berkeley National Laboratory"/>
            <person name="Hensen N."/>
            <person name="Bonometti L."/>
            <person name="Westerberg I."/>
            <person name="Brannstrom I.O."/>
            <person name="Guillou S."/>
            <person name="Cros-Aarteil S."/>
            <person name="Calhoun S."/>
            <person name="Haridas S."/>
            <person name="Kuo A."/>
            <person name="Mondo S."/>
            <person name="Pangilinan J."/>
            <person name="Riley R."/>
            <person name="LaButti K."/>
            <person name="Andreopoulos B."/>
            <person name="Lipzen A."/>
            <person name="Chen C."/>
            <person name="Yanf M."/>
            <person name="Daum C."/>
            <person name="Ng V."/>
            <person name="Clum A."/>
            <person name="Steindorff A."/>
            <person name="Ohm R."/>
            <person name="Martin F."/>
            <person name="Silar P."/>
            <person name="Natvig D."/>
            <person name="Lalanne C."/>
            <person name="Gautier V."/>
            <person name="Ament-velasquez S.L."/>
            <person name="Kruys A."/>
            <person name="Hutchinson M.I."/>
            <person name="Powell A.J."/>
            <person name="Barry K."/>
            <person name="Miller A.N."/>
            <person name="Grigoriev I.V."/>
            <person name="Debuchy R."/>
            <person name="Gladieux P."/>
            <person name="Thoren M.H."/>
            <person name="Johannesson H."/>
        </authorList>
    </citation>
    <scope>NUCLEOTIDE SEQUENCE</scope>
    <source>
        <strain evidence="2">SMH2392-1A</strain>
    </source>
</reference>
<feature type="compositionally biased region" description="Pro residues" evidence="1">
    <location>
        <begin position="87"/>
        <end position="102"/>
    </location>
</feature>
<protein>
    <submittedName>
        <fullName evidence="2">Uncharacterized protein</fullName>
    </submittedName>
</protein>
<gene>
    <name evidence="2" type="ORF">B0T26DRAFT_672871</name>
</gene>
<sequence>MHVGNLNGLEEKDVRKTGLRYNEKDEAYVLTYKAIGAIEQLKDVDMPPPVPGSPPKQESLGPQDIVEDVHVASNTPTQGLPQNIVDMPPPDLASPPTRPPPTSFRCRSPLQLVPPPKIKVLVQKEGRFYYSVFGGDARKPVRKPRQHRAKSKRGLVRFALSPEPSSSGHGDREDGGSGDD</sequence>
<dbReference type="GeneID" id="85322790"/>
<feature type="region of interest" description="Disordered" evidence="1">
    <location>
        <begin position="74"/>
        <end position="110"/>
    </location>
</feature>
<dbReference type="RefSeq" id="XP_060301180.1">
    <property type="nucleotide sequence ID" value="XM_060439520.1"/>
</dbReference>
<keyword evidence="3" id="KW-1185">Reference proteome</keyword>